<feature type="transmembrane region" description="Helical" evidence="2">
    <location>
        <begin position="722"/>
        <end position="743"/>
    </location>
</feature>
<feature type="transmembrane region" description="Helical" evidence="2">
    <location>
        <begin position="691"/>
        <end position="710"/>
    </location>
</feature>
<sequence length="755" mass="85356">MDIPLSARQPLMEGREDLESSTNRAGDRSSNGTHGKHTKWMEIPFRRIAHILLAIITLAVIILTVLGSLLGYHKYRRIAFPHRQVHASPATAKDGSRVVKPYFAPKDKGGVETGCLVMKIWFREGIAYEEILDPASNDYWIKQQLLMDQISGRRLTGEQGFVGPELGKQGSWEEVWTGSMDDLGIEEKRTTTSRVVLPGKVIHSLVVNHRSSLVATFELLPQTLSNTTSLTYHHNTTRPVAHYGPSQPWPLPYSLSAPPATPATLNAFFAYSSIGANLYIRTRDWRSMEMDNTFDFQAEERKEIYVTFLSTRTWITMASDYSVYGVEGFESAMNSLREFKETCANDRFYWFDCYRKFARDGHFENLLEVDKINERKEWRYGPFLTTRLSPTTIKDYVELPAESKFSSLDPSKVQDFAFDWQLTYSSLSATKLSLAKLSMGPNVWELLSDDSQAARTHDDQELHSALLGLSFNPDSHPMARGLVGITSTALRCLAIPSILHYWTTRRVSTGIALLTLTFQSITDLVYYIVTTVLSFEEMSIFFFVIGIICFILIILKQLHLYFKADVRLTTVKLPSVNIAVPFPVAVRFRFAAVEEKTSYASDAKFDWRLRILIVVGTFLILEFAPPPPAIVSAAKYSDVMQGFGGARHWDATAIKVLHIFHAFQGSVWLVSRLSQIHLNHRNKTFAGSYGITAYLLFASLLLSHITKVFVRWFGRAQLMQPLTVWDIITVLVSAVLVVQARLLPKVAQSVNETSD</sequence>
<accession>A0ABZ1D0G1</accession>
<evidence type="ECO:0000256" key="2">
    <source>
        <dbReference type="SAM" id="Phobius"/>
    </source>
</evidence>
<proteinExistence type="predicted"/>
<dbReference type="RefSeq" id="XP_062792105.1">
    <property type="nucleotide sequence ID" value="XM_062936054.1"/>
</dbReference>
<feature type="region of interest" description="Disordered" evidence="1">
    <location>
        <begin position="1"/>
        <end position="36"/>
    </location>
</feature>
<reference evidence="3 4" key="1">
    <citation type="submission" date="2024-01" db="EMBL/GenBank/DDBJ databases">
        <title>Comparative genomics of Cryptococcus and Kwoniella reveals pathogenesis evolution and contrasting modes of karyotype evolution via chromosome fusion or intercentromeric recombination.</title>
        <authorList>
            <person name="Coelho M.A."/>
            <person name="David-Palma M."/>
            <person name="Shea T."/>
            <person name="Bowers K."/>
            <person name="McGinley-Smith S."/>
            <person name="Mohammad A.W."/>
            <person name="Gnirke A."/>
            <person name="Yurkov A.M."/>
            <person name="Nowrousian M."/>
            <person name="Sun S."/>
            <person name="Cuomo C.A."/>
            <person name="Heitman J."/>
        </authorList>
    </citation>
    <scope>NUCLEOTIDE SEQUENCE [LARGE SCALE GENOMIC DNA]</scope>
    <source>
        <strain evidence="3">CBS 11374</strain>
    </source>
</reference>
<feature type="transmembrane region" description="Helical" evidence="2">
    <location>
        <begin position="48"/>
        <end position="72"/>
    </location>
</feature>
<protein>
    <submittedName>
        <fullName evidence="3">Uncharacterized protein</fullName>
    </submittedName>
</protein>
<feature type="transmembrane region" description="Helical" evidence="2">
    <location>
        <begin position="540"/>
        <end position="562"/>
    </location>
</feature>
<dbReference type="GeneID" id="87956467"/>
<feature type="transmembrane region" description="Helical" evidence="2">
    <location>
        <begin position="507"/>
        <end position="528"/>
    </location>
</feature>
<feature type="compositionally biased region" description="Polar residues" evidence="1">
    <location>
        <begin position="20"/>
        <end position="33"/>
    </location>
</feature>
<name>A0ABZ1D0G1_9TREE</name>
<feature type="transmembrane region" description="Helical" evidence="2">
    <location>
        <begin position="651"/>
        <end position="670"/>
    </location>
</feature>
<evidence type="ECO:0000313" key="4">
    <source>
        <dbReference type="Proteomes" id="UP001329825"/>
    </source>
</evidence>
<feature type="transmembrane region" description="Helical" evidence="2">
    <location>
        <begin position="611"/>
        <end position="631"/>
    </location>
</feature>
<evidence type="ECO:0000256" key="1">
    <source>
        <dbReference type="SAM" id="MobiDB-lite"/>
    </source>
</evidence>
<dbReference type="EMBL" id="CP141885">
    <property type="protein sequence ID" value="WRT67365.1"/>
    <property type="molecule type" value="Genomic_DNA"/>
</dbReference>
<keyword evidence="4" id="KW-1185">Reference proteome</keyword>
<organism evidence="3 4">
    <name type="scientific">Kwoniella shivajii</name>
    <dbReference type="NCBI Taxonomy" id="564305"/>
    <lineage>
        <taxon>Eukaryota</taxon>
        <taxon>Fungi</taxon>
        <taxon>Dikarya</taxon>
        <taxon>Basidiomycota</taxon>
        <taxon>Agaricomycotina</taxon>
        <taxon>Tremellomycetes</taxon>
        <taxon>Tremellales</taxon>
        <taxon>Cryptococcaceae</taxon>
        <taxon>Kwoniella</taxon>
    </lineage>
</organism>
<keyword evidence="2" id="KW-1133">Transmembrane helix</keyword>
<evidence type="ECO:0000313" key="3">
    <source>
        <dbReference type="EMBL" id="WRT67365.1"/>
    </source>
</evidence>
<dbReference type="Proteomes" id="UP001329825">
    <property type="component" value="Chromosome 5"/>
</dbReference>
<keyword evidence="2" id="KW-0812">Transmembrane</keyword>
<keyword evidence="2" id="KW-0472">Membrane</keyword>
<gene>
    <name evidence="3" type="ORF">IL334_004336</name>
</gene>